<keyword evidence="2 4" id="KW-0853">WD repeat</keyword>
<keyword evidence="3" id="KW-0677">Repeat</keyword>
<organism evidence="6 7">
    <name type="scientific">Daphnia galeata</name>
    <dbReference type="NCBI Taxonomy" id="27404"/>
    <lineage>
        <taxon>Eukaryota</taxon>
        <taxon>Metazoa</taxon>
        <taxon>Ecdysozoa</taxon>
        <taxon>Arthropoda</taxon>
        <taxon>Crustacea</taxon>
        <taxon>Branchiopoda</taxon>
        <taxon>Diplostraca</taxon>
        <taxon>Cladocera</taxon>
        <taxon>Anomopoda</taxon>
        <taxon>Daphniidae</taxon>
        <taxon>Daphnia</taxon>
    </lineage>
</organism>
<reference evidence="6" key="1">
    <citation type="submission" date="2021-11" db="EMBL/GenBank/DDBJ databases">
        <authorList>
            <person name="Schell T."/>
        </authorList>
    </citation>
    <scope>NUCLEOTIDE SEQUENCE</scope>
    <source>
        <strain evidence="6">M5</strain>
    </source>
</reference>
<comment type="similarity">
    <text evidence="1">Belongs to the WD repeat DCAF10 family.</text>
</comment>
<dbReference type="PANTHER" id="PTHR14588">
    <property type="entry name" value="DDB1- AND CUL4-ASSOCIATED FACTOR 10"/>
    <property type="match status" value="1"/>
</dbReference>
<dbReference type="GO" id="GO:0080008">
    <property type="term" value="C:Cul4-RING E3 ubiquitin ligase complex"/>
    <property type="evidence" value="ECO:0007669"/>
    <property type="project" value="TreeGrafter"/>
</dbReference>
<feature type="region of interest" description="Disordered" evidence="5">
    <location>
        <begin position="334"/>
        <end position="368"/>
    </location>
</feature>
<evidence type="ECO:0000256" key="3">
    <source>
        <dbReference type="ARBA" id="ARBA00022737"/>
    </source>
</evidence>
<feature type="region of interest" description="Disordered" evidence="5">
    <location>
        <begin position="472"/>
        <end position="494"/>
    </location>
</feature>
<protein>
    <recommendedName>
        <fullName evidence="8">DDB1- and CUL4-associated factor 10 homolog</fullName>
    </recommendedName>
</protein>
<sequence>MRTEEEMGLYNSYASHTVSKFVHQRELGNKFPLGFQDYFQQRIYKSFSSDPKYGFWDQSMSTKSGSSARHGGVFNLEYSPDGSILIAACEQKSFIVFDPITRKDVHSVYNSHSDSVNCVKFLDCRTFATCSDDTTISLWDIRNLKQKMRTLRGHSNWVKNIEFVKEEGLLVTSGFDGCVFTWDINNYTEQGLMSQRVFHTKGLMRMRLTPDNSKMVLSTAGGYIMVIHNLDLTTLNQDLAGFKPNMYRLMQISQTPISLATDFSHLFTSKRNRIELISDWPVGNEAEVVSSLHVHPQGWCVVSRNTSNVDKSEWTCVHDIQDISLDSPIISRKRTRVENEEIQPTTSYPVSSSSSSSSSDQSDEDVHHSRVSNINIAPGPQVEVRITAPLQWGTRPGEAAGFHLRRDSDRVTVSNESTDNLEVRIPSEEVLEALESFRRAQSGEDGTHYSEFRIRHRMYHRNSTPLPAVQLNNNAPDNEEAPSSSLLITEQRNDSQREGVAWEDSENPAHFVRAVADLAAHSVHLLDPFRLRSRHGIRRHPPSLTYYAESRRDFEMHIHSNVNRITYFVKEPNVGHGYLKEMCFSPDGRVIASPFDNGVRLLTFNPQCSDMSYNLSSSAIRGTRSDGDEKEPAYTLHELTANKGHSDVVLSTAFSPTHPLFVSGCLGGKIVWHQPVL</sequence>
<dbReference type="FunFam" id="2.130.10.10:FF:000661">
    <property type="entry name" value="Uncharacterized protein, isoform A"/>
    <property type="match status" value="1"/>
</dbReference>
<dbReference type="InterPro" id="IPR039085">
    <property type="entry name" value="DCA10"/>
</dbReference>
<feature type="repeat" description="WD" evidence="4">
    <location>
        <begin position="151"/>
        <end position="186"/>
    </location>
</feature>
<evidence type="ECO:0000256" key="5">
    <source>
        <dbReference type="SAM" id="MobiDB-lite"/>
    </source>
</evidence>
<dbReference type="EMBL" id="CAKKLH010000012">
    <property type="protein sequence ID" value="CAH0098959.1"/>
    <property type="molecule type" value="Genomic_DNA"/>
</dbReference>
<feature type="repeat" description="WD" evidence="4">
    <location>
        <begin position="109"/>
        <end position="149"/>
    </location>
</feature>
<dbReference type="Gene3D" id="2.130.10.10">
    <property type="entry name" value="YVTN repeat-like/Quinoprotein amine dehydrogenase"/>
    <property type="match status" value="2"/>
</dbReference>
<dbReference type="PROSITE" id="PS50294">
    <property type="entry name" value="WD_REPEATS_REGION"/>
    <property type="match status" value="2"/>
</dbReference>
<dbReference type="InterPro" id="IPR036322">
    <property type="entry name" value="WD40_repeat_dom_sf"/>
</dbReference>
<dbReference type="AlphaFoldDB" id="A0A8J2RAP3"/>
<dbReference type="Proteomes" id="UP000789390">
    <property type="component" value="Unassembled WGS sequence"/>
</dbReference>
<dbReference type="SMART" id="SM00320">
    <property type="entry name" value="WD40"/>
    <property type="match status" value="5"/>
</dbReference>
<evidence type="ECO:0000256" key="2">
    <source>
        <dbReference type="ARBA" id="ARBA00022574"/>
    </source>
</evidence>
<evidence type="ECO:0000256" key="1">
    <source>
        <dbReference type="ARBA" id="ARBA00005903"/>
    </source>
</evidence>
<dbReference type="PROSITE" id="PS50082">
    <property type="entry name" value="WD_REPEATS_2"/>
    <property type="match status" value="2"/>
</dbReference>
<dbReference type="SUPFAM" id="SSF50978">
    <property type="entry name" value="WD40 repeat-like"/>
    <property type="match status" value="1"/>
</dbReference>
<evidence type="ECO:0000313" key="6">
    <source>
        <dbReference type="EMBL" id="CAH0098959.1"/>
    </source>
</evidence>
<dbReference type="InterPro" id="IPR019775">
    <property type="entry name" value="WD40_repeat_CS"/>
</dbReference>
<accession>A0A8J2RAP3</accession>
<keyword evidence="7" id="KW-1185">Reference proteome</keyword>
<dbReference type="PROSITE" id="PS00678">
    <property type="entry name" value="WD_REPEATS_1"/>
    <property type="match status" value="1"/>
</dbReference>
<evidence type="ECO:0000313" key="7">
    <source>
        <dbReference type="Proteomes" id="UP000789390"/>
    </source>
</evidence>
<gene>
    <name evidence="6" type="ORF">DGAL_LOCUS1067</name>
</gene>
<comment type="caution">
    <text evidence="6">The sequence shown here is derived from an EMBL/GenBank/DDBJ whole genome shotgun (WGS) entry which is preliminary data.</text>
</comment>
<dbReference type="InterPro" id="IPR015943">
    <property type="entry name" value="WD40/YVTN_repeat-like_dom_sf"/>
</dbReference>
<dbReference type="Pfam" id="PF00400">
    <property type="entry name" value="WD40"/>
    <property type="match status" value="3"/>
</dbReference>
<feature type="compositionally biased region" description="Polar residues" evidence="5">
    <location>
        <begin position="472"/>
        <end position="490"/>
    </location>
</feature>
<proteinExistence type="inferred from homology"/>
<dbReference type="PANTHER" id="PTHR14588:SF2">
    <property type="entry name" value="DDB1- AND CUL4-ASSOCIATED FACTOR 10"/>
    <property type="match status" value="1"/>
</dbReference>
<dbReference type="InterPro" id="IPR001680">
    <property type="entry name" value="WD40_rpt"/>
</dbReference>
<evidence type="ECO:0008006" key="8">
    <source>
        <dbReference type="Google" id="ProtNLM"/>
    </source>
</evidence>
<evidence type="ECO:0000256" key="4">
    <source>
        <dbReference type="PROSITE-ProRule" id="PRU00221"/>
    </source>
</evidence>
<name>A0A8J2RAP3_9CRUS</name>
<dbReference type="OrthoDB" id="20669at2759"/>